<proteinExistence type="predicted"/>
<feature type="domain" description="TLDc" evidence="1">
    <location>
        <begin position="40"/>
        <end position="220"/>
    </location>
</feature>
<name>A0A913Y8Q3_EXADI</name>
<organism evidence="2 3">
    <name type="scientific">Exaiptasia diaphana</name>
    <name type="common">Tropical sea anemone</name>
    <name type="synonym">Aiptasia pulchella</name>
    <dbReference type="NCBI Taxonomy" id="2652724"/>
    <lineage>
        <taxon>Eukaryota</taxon>
        <taxon>Metazoa</taxon>
        <taxon>Cnidaria</taxon>
        <taxon>Anthozoa</taxon>
        <taxon>Hexacorallia</taxon>
        <taxon>Actiniaria</taxon>
        <taxon>Aiptasiidae</taxon>
        <taxon>Exaiptasia</taxon>
    </lineage>
</organism>
<protein>
    <recommendedName>
        <fullName evidence="1">TLDc domain-containing protein</fullName>
    </recommendedName>
</protein>
<dbReference type="RefSeq" id="XP_020916895.1">
    <property type="nucleotide sequence ID" value="XM_021061236.2"/>
</dbReference>
<dbReference type="EnsemblMetazoa" id="XM_021061236.2">
    <property type="protein sequence ID" value="XP_020916895.1"/>
    <property type="gene ID" value="LOC110254264"/>
</dbReference>
<evidence type="ECO:0000313" key="2">
    <source>
        <dbReference type="EnsemblMetazoa" id="XP_020916895.1"/>
    </source>
</evidence>
<dbReference type="AlphaFoldDB" id="A0A913Y8Q3"/>
<dbReference type="Pfam" id="PF07534">
    <property type="entry name" value="TLD"/>
    <property type="match status" value="1"/>
</dbReference>
<sequence>MTYFDDSQATMILSWLPIGLDRSSIVFSNWLTLELQLNSNILRDYGNNTYLQSLSSFMRPVLQDSSRSRWIRCWRAVSDGWDVYSTFHPQCDNKGPTVTIVRVGSYIFGGYSDASWDSSNTYAYSSKAFLFSLYNTRGFKPIKLPLVRHQQTAIYRVRSFGPVFGLLDMYISNHASSNAYSHFRVYSYKVPPGCRYSSYCSFYTGNTHFKPSDIEVFYETTI</sequence>
<dbReference type="PROSITE" id="PS51886">
    <property type="entry name" value="TLDC"/>
    <property type="match status" value="1"/>
</dbReference>
<accession>A0A913Y8Q3</accession>
<keyword evidence="3" id="KW-1185">Reference proteome</keyword>
<dbReference type="GeneID" id="110254264"/>
<dbReference type="KEGG" id="epa:110254264"/>
<dbReference type="InterPro" id="IPR006571">
    <property type="entry name" value="TLDc_dom"/>
</dbReference>
<evidence type="ECO:0000259" key="1">
    <source>
        <dbReference type="PROSITE" id="PS51886"/>
    </source>
</evidence>
<evidence type="ECO:0000313" key="3">
    <source>
        <dbReference type="Proteomes" id="UP000887567"/>
    </source>
</evidence>
<reference evidence="2" key="1">
    <citation type="submission" date="2022-11" db="UniProtKB">
        <authorList>
            <consortium name="EnsemblMetazoa"/>
        </authorList>
    </citation>
    <scope>IDENTIFICATION</scope>
</reference>
<dbReference type="OMA" id="CIKCISE"/>
<dbReference type="Proteomes" id="UP000887567">
    <property type="component" value="Unplaced"/>
</dbReference>
<dbReference type="OrthoDB" id="5953547at2759"/>